<evidence type="ECO:0000313" key="2">
    <source>
        <dbReference type="Proteomes" id="UP001377337"/>
    </source>
</evidence>
<dbReference type="RefSeq" id="WP_338781615.1">
    <property type="nucleotide sequence ID" value="NZ_CP147407.1"/>
</dbReference>
<organism evidence="1 2">
    <name type="scientific">Metabacillus sediminis</name>
    <dbReference type="NCBI Taxonomy" id="3117746"/>
    <lineage>
        <taxon>Bacteria</taxon>
        <taxon>Bacillati</taxon>
        <taxon>Bacillota</taxon>
        <taxon>Bacilli</taxon>
        <taxon>Bacillales</taxon>
        <taxon>Bacillaceae</taxon>
        <taxon>Metabacillus</taxon>
    </lineage>
</organism>
<sequence>MSDAFYLSLVTRYLAVQLAYLAVFELFLADRSWNLSDAFYLSVVTCYLSVPEAVRNWNLSSEYYLSDRCNSRKKGVLL</sequence>
<dbReference type="EMBL" id="CP147407">
    <property type="protein sequence ID" value="WXB98522.1"/>
    <property type="molecule type" value="Genomic_DNA"/>
</dbReference>
<evidence type="ECO:0000313" key="1">
    <source>
        <dbReference type="EMBL" id="WXB98522.1"/>
    </source>
</evidence>
<name>A0ABZ2NM05_9BACI</name>
<proteinExistence type="predicted"/>
<accession>A0ABZ2NM05</accession>
<dbReference type="Proteomes" id="UP001377337">
    <property type="component" value="Chromosome"/>
</dbReference>
<gene>
    <name evidence="1" type="ORF">WCV65_08630</name>
</gene>
<protein>
    <submittedName>
        <fullName evidence="1">Uncharacterized protein</fullName>
    </submittedName>
</protein>
<reference evidence="1 2" key="1">
    <citation type="submission" date="2024-02" db="EMBL/GenBank/DDBJ databases">
        <title>Seven novel Bacillus-like species.</title>
        <authorList>
            <person name="Liu G."/>
        </authorList>
    </citation>
    <scope>NUCLEOTIDE SEQUENCE [LARGE SCALE GENOMIC DNA]</scope>
    <source>
        <strain evidence="1 2">FJAT-52054</strain>
    </source>
</reference>
<keyword evidence="2" id="KW-1185">Reference proteome</keyword>